<dbReference type="GO" id="GO:0006508">
    <property type="term" value="P:proteolysis"/>
    <property type="evidence" value="ECO:0007669"/>
    <property type="project" value="UniProtKB-KW"/>
</dbReference>
<dbReference type="PANTHER" id="PTHR46825:SF9">
    <property type="entry name" value="BETA-LACTAMASE-RELATED DOMAIN-CONTAINING PROTEIN"/>
    <property type="match status" value="1"/>
</dbReference>
<dbReference type="Gene3D" id="3.40.710.10">
    <property type="entry name" value="DD-peptidase/beta-lactamase superfamily"/>
    <property type="match status" value="1"/>
</dbReference>
<comment type="similarity">
    <text evidence="4">Belongs to the peptidase S12 family.</text>
</comment>
<keyword evidence="8" id="KW-1185">Reference proteome</keyword>
<evidence type="ECO:0000256" key="4">
    <source>
        <dbReference type="HAMAP-Rule" id="MF_01960"/>
    </source>
</evidence>
<dbReference type="EC" id="3.4.11.19" evidence="4"/>
<evidence type="ECO:0000313" key="7">
    <source>
        <dbReference type="EMBL" id="PWJ86198.1"/>
    </source>
</evidence>
<dbReference type="HAMAP" id="MF_01960">
    <property type="entry name" value="D_aminopeptidase"/>
    <property type="match status" value="1"/>
</dbReference>
<accession>A0A316C9M3</accession>
<feature type="active site" description="Nucleophile" evidence="4">
    <location>
        <position position="62"/>
    </location>
</feature>
<dbReference type="InterPro" id="IPR012856">
    <property type="entry name" value="DAP_B_dom"/>
</dbReference>
<evidence type="ECO:0000259" key="5">
    <source>
        <dbReference type="Pfam" id="PF00144"/>
    </source>
</evidence>
<comment type="activity regulation">
    <text evidence="4">Inhibited by beta-lactam compounds such as 6-aminopenicillic acid, 7-aminocephalosporanic acid, benzylpenicillin and ampicillin. Inhibited by p-chloromercuribenzoate.</text>
</comment>
<evidence type="ECO:0000256" key="3">
    <source>
        <dbReference type="ARBA" id="ARBA00022801"/>
    </source>
</evidence>
<dbReference type="GO" id="GO:0004177">
    <property type="term" value="F:aminopeptidase activity"/>
    <property type="evidence" value="ECO:0007669"/>
    <property type="project" value="UniProtKB-UniRule"/>
</dbReference>
<proteinExistence type="inferred from homology"/>
<feature type="binding site" evidence="4">
    <location>
        <position position="481"/>
    </location>
    <ligand>
        <name>substrate</name>
    </ligand>
</feature>
<dbReference type="NCBIfam" id="NF009622">
    <property type="entry name" value="PRK13128.1"/>
    <property type="match status" value="1"/>
</dbReference>
<dbReference type="Pfam" id="PF07930">
    <property type="entry name" value="DAP_B"/>
    <property type="match status" value="1"/>
</dbReference>
<keyword evidence="1 4" id="KW-0031">Aminopeptidase</keyword>
<evidence type="ECO:0000313" key="8">
    <source>
        <dbReference type="Proteomes" id="UP000245396"/>
    </source>
</evidence>
<comment type="catalytic activity">
    <reaction evidence="4">
        <text>Release of an N-terminal D-amino acid from a peptide, Xaa-|-Yaa-, in which Xaa is preferably D-Ala, D-Ser or D-Thr. D-amino acid amides and methyl esters also are hydrolyzed, as is glycine amide.</text>
        <dbReference type="EC" id="3.4.11.19"/>
    </reaction>
</comment>
<evidence type="ECO:0000256" key="1">
    <source>
        <dbReference type="ARBA" id="ARBA00022438"/>
    </source>
</evidence>
<feature type="region of interest" description="Important for specificity" evidence="4">
    <location>
        <begin position="477"/>
        <end position="487"/>
    </location>
</feature>
<gene>
    <name evidence="4" type="primary">dap</name>
    <name evidence="7" type="ORF">C7441_10177</name>
</gene>
<reference evidence="7 8" key="1">
    <citation type="submission" date="2018-05" db="EMBL/GenBank/DDBJ databases">
        <title>Genomic Encyclopedia of Type Strains, Phase IV (KMG-IV): sequencing the most valuable type-strain genomes for metagenomic binning, comparative biology and taxonomic classification.</title>
        <authorList>
            <person name="Goeker M."/>
        </authorList>
    </citation>
    <scope>NUCLEOTIDE SEQUENCE [LARGE SCALE GENOMIC DNA]</scope>
    <source>
        <strain evidence="7 8">DSM 6986</strain>
    </source>
</reference>
<dbReference type="InterPro" id="IPR001466">
    <property type="entry name" value="Beta-lactam-related"/>
</dbReference>
<dbReference type="AlphaFoldDB" id="A0A316C9M3"/>
<name>A0A316C9M3_PSESE</name>
<dbReference type="Proteomes" id="UP000245396">
    <property type="component" value="Unassembled WGS sequence"/>
</dbReference>
<evidence type="ECO:0000259" key="6">
    <source>
        <dbReference type="Pfam" id="PF07930"/>
    </source>
</evidence>
<comment type="caution">
    <text evidence="7">The sequence shown here is derived from an EMBL/GenBank/DDBJ whole genome shotgun (WGS) entry which is preliminary data.</text>
</comment>
<dbReference type="STRING" id="1192868.GCA_000304395_04346"/>
<dbReference type="PANTHER" id="PTHR46825">
    <property type="entry name" value="D-ALANYL-D-ALANINE-CARBOXYPEPTIDASE/ENDOPEPTIDASE AMPH"/>
    <property type="match status" value="1"/>
</dbReference>
<organism evidence="7 8">
    <name type="scientific">Pseudaminobacter salicylatoxidans</name>
    <dbReference type="NCBI Taxonomy" id="93369"/>
    <lineage>
        <taxon>Bacteria</taxon>
        <taxon>Pseudomonadati</taxon>
        <taxon>Pseudomonadota</taxon>
        <taxon>Alphaproteobacteria</taxon>
        <taxon>Hyphomicrobiales</taxon>
        <taxon>Phyllobacteriaceae</taxon>
        <taxon>Pseudaminobacter</taxon>
    </lineage>
</organism>
<sequence length="532" mass="57564">MTKLDFDALEKAIRSLPLRFKGPGGVAGVMKDGEVLFRQAWGYADLDRHVPMTVDTLMPICSISKQFTCALLLDLAGDPSILDDRFAPLLPNLQGARPTVAQLCHNQSGLRDYWALTVLHGALADGIFAREDTRRLFARMRDTHFAAGHHYSYSNGNFRLLSDLIEEHAGRPLGALLEERIFGPAGMETALLATDTSAPLNGVIGYEGNADVGFFPAANRIYWSGDAGIAASLNDMLAWERFIDATRDDESGLYNRISAPQAFADGSVARYGYGIQRETIGNTAVTGHGGALRGFRCRRLHAAFERLSVVVMFNHDADAHAAAQMLMKAALGVPEEKPAGARPGSGWEGRYIEPSTGLVLTVTAQEDHLTASFAGSPERLALGQDGIAISAATILERDGDAMRIERPGENLKSVAIRISGAPRGDIAGRFVSSELDASLEITEVGGAFYGAFEGFLGRGAMHPIYPTGEDVWLLSCRRSMDAPAPGDWTIQIRRDADDRVCGLVIGCWLARKVEYDLVRASCPDERAAREPA</sequence>
<dbReference type="InterPro" id="IPR023645">
    <property type="entry name" value="DAP"/>
</dbReference>
<dbReference type="RefSeq" id="WP_109611227.1">
    <property type="nucleotide sequence ID" value="NZ_QGGG01000001.1"/>
</dbReference>
<dbReference type="SUPFAM" id="SSF50886">
    <property type="entry name" value="D-aminopeptidase, middle and C-terminal domains"/>
    <property type="match status" value="2"/>
</dbReference>
<dbReference type="Gene3D" id="2.40.128.50">
    <property type="match status" value="2"/>
</dbReference>
<feature type="domain" description="Beta-lactamase-related" evidence="5">
    <location>
        <begin position="22"/>
        <end position="325"/>
    </location>
</feature>
<keyword evidence="3 4" id="KW-0378">Hydrolase</keyword>
<feature type="active site" description="Proton donor/acceptor" evidence="4">
    <location>
        <position position="65"/>
    </location>
</feature>
<dbReference type="InterPro" id="IPR027279">
    <property type="entry name" value="D_amino_pept/lipop_sf"/>
</dbReference>
<dbReference type="InterPro" id="IPR012338">
    <property type="entry name" value="Beta-lactam/transpept-like"/>
</dbReference>
<dbReference type="Pfam" id="PF00144">
    <property type="entry name" value="Beta-lactamase"/>
    <property type="match status" value="1"/>
</dbReference>
<keyword evidence="2 4" id="KW-0645">Protease</keyword>
<feature type="domain" description="D-aminopeptidase" evidence="6">
    <location>
        <begin position="343"/>
        <end position="515"/>
    </location>
</feature>
<dbReference type="InterPro" id="IPR050491">
    <property type="entry name" value="AmpC-like"/>
</dbReference>
<protein>
    <recommendedName>
        <fullName evidence="4">D-aminopeptidase</fullName>
        <ecNumber evidence="4">3.4.11.19</ecNumber>
    </recommendedName>
</protein>
<dbReference type="EMBL" id="QGGG01000001">
    <property type="protein sequence ID" value="PWJ86198.1"/>
    <property type="molecule type" value="Genomic_DNA"/>
</dbReference>
<comment type="function">
    <text evidence="4">Hydrolyzes N-terminal residues in D-amino acid-containing peptides.</text>
</comment>
<dbReference type="SUPFAM" id="SSF56601">
    <property type="entry name" value="beta-lactamase/transpeptidase-like"/>
    <property type="match status" value="1"/>
</dbReference>
<comment type="subunit">
    <text evidence="4">Homodimer.</text>
</comment>
<evidence type="ECO:0000256" key="2">
    <source>
        <dbReference type="ARBA" id="ARBA00022670"/>
    </source>
</evidence>
<dbReference type="OrthoDB" id="7791015at2"/>